<dbReference type="PROSITE" id="PS50222">
    <property type="entry name" value="EF_HAND_2"/>
    <property type="match status" value="3"/>
</dbReference>
<dbReference type="InterPro" id="IPR002048">
    <property type="entry name" value="EF_hand_dom"/>
</dbReference>
<protein>
    <recommendedName>
        <fullName evidence="1">non-specific serine/threonine protein kinase</fullName>
        <ecNumber evidence="1">2.7.11.1</ecNumber>
    </recommendedName>
</protein>
<dbReference type="Proteomes" id="UP000734854">
    <property type="component" value="Unassembled WGS sequence"/>
</dbReference>
<dbReference type="PANTHER" id="PTHR24349">
    <property type="entry name" value="SERINE/THREONINE-PROTEIN KINASE"/>
    <property type="match status" value="1"/>
</dbReference>
<keyword evidence="6 13" id="KW-0547">Nucleotide-binding</keyword>
<evidence type="ECO:0000313" key="18">
    <source>
        <dbReference type="EMBL" id="KAG6506335.1"/>
    </source>
</evidence>
<evidence type="ECO:0000256" key="3">
    <source>
        <dbReference type="ARBA" id="ARBA00022679"/>
    </source>
</evidence>
<dbReference type="PROSITE" id="PS00107">
    <property type="entry name" value="PROTEIN_KINASE_ATP"/>
    <property type="match status" value="1"/>
</dbReference>
<evidence type="ECO:0000256" key="14">
    <source>
        <dbReference type="RuleBase" id="RU000304"/>
    </source>
</evidence>
<proteinExistence type="inferred from homology"/>
<dbReference type="Pfam" id="PF00069">
    <property type="entry name" value="Pkinase"/>
    <property type="match status" value="1"/>
</dbReference>
<evidence type="ECO:0000256" key="2">
    <source>
        <dbReference type="ARBA" id="ARBA00022527"/>
    </source>
</evidence>
<dbReference type="EMBL" id="JACMSC010000009">
    <property type="protein sequence ID" value="KAG6506335.1"/>
    <property type="molecule type" value="Genomic_DNA"/>
</dbReference>
<dbReference type="InterPro" id="IPR011992">
    <property type="entry name" value="EF-hand-dom_pair"/>
</dbReference>
<feature type="domain" description="Protein kinase" evidence="16">
    <location>
        <begin position="30"/>
        <end position="301"/>
    </location>
</feature>
<feature type="domain" description="EF-hand" evidence="17">
    <location>
        <begin position="371"/>
        <end position="406"/>
    </location>
</feature>
<dbReference type="CDD" id="cd05117">
    <property type="entry name" value="STKc_CAMK"/>
    <property type="match status" value="1"/>
</dbReference>
<dbReference type="SMART" id="SM00054">
    <property type="entry name" value="EFh"/>
    <property type="match status" value="4"/>
</dbReference>
<dbReference type="InterPro" id="IPR050205">
    <property type="entry name" value="CDPK_Ser/Thr_kinases"/>
</dbReference>
<dbReference type="GO" id="GO:0005524">
    <property type="term" value="F:ATP binding"/>
    <property type="evidence" value="ECO:0007669"/>
    <property type="project" value="UniProtKB-UniRule"/>
</dbReference>
<dbReference type="InterPro" id="IPR018247">
    <property type="entry name" value="EF_Hand_1_Ca_BS"/>
</dbReference>
<evidence type="ECO:0000256" key="15">
    <source>
        <dbReference type="SAM" id="MobiDB-lite"/>
    </source>
</evidence>
<dbReference type="SMART" id="SM00220">
    <property type="entry name" value="S_TKc"/>
    <property type="match status" value="1"/>
</dbReference>
<reference evidence="18 19" key="1">
    <citation type="submission" date="2020-08" db="EMBL/GenBank/DDBJ databases">
        <title>Plant Genome Project.</title>
        <authorList>
            <person name="Zhang R.-G."/>
        </authorList>
    </citation>
    <scope>NUCLEOTIDE SEQUENCE [LARGE SCALE GENOMIC DNA]</scope>
    <source>
        <tissue evidence="18">Rhizome</tissue>
    </source>
</reference>
<dbReference type="SUPFAM" id="SSF47473">
    <property type="entry name" value="EF-hand"/>
    <property type="match status" value="1"/>
</dbReference>
<accession>A0A8J5GLQ4</accession>
<keyword evidence="9 13" id="KW-0067">ATP-binding</keyword>
<dbReference type="Gene3D" id="3.30.200.20">
    <property type="entry name" value="Phosphorylase Kinase, domain 1"/>
    <property type="match status" value="1"/>
</dbReference>
<feature type="domain" description="EF-hand" evidence="17">
    <location>
        <begin position="335"/>
        <end position="370"/>
    </location>
</feature>
<dbReference type="PROSITE" id="PS00108">
    <property type="entry name" value="PROTEIN_KINASE_ST"/>
    <property type="match status" value="1"/>
</dbReference>
<dbReference type="FunFam" id="1.10.510.10:FF:000178">
    <property type="entry name" value="Calcium-dependent protein kinase 5"/>
    <property type="match status" value="1"/>
</dbReference>
<comment type="caution">
    <text evidence="18">The sequence shown here is derived from an EMBL/GenBank/DDBJ whole genome shotgun (WGS) entry which is preliminary data.</text>
</comment>
<gene>
    <name evidence="18" type="ORF">ZIOFF_031658</name>
</gene>
<evidence type="ECO:0000313" key="19">
    <source>
        <dbReference type="Proteomes" id="UP000734854"/>
    </source>
</evidence>
<evidence type="ECO:0000256" key="12">
    <source>
        <dbReference type="ARBA" id="ARBA00048679"/>
    </source>
</evidence>
<comment type="catalytic activity">
    <reaction evidence="12">
        <text>L-seryl-[protein] + ATP = O-phospho-L-seryl-[protein] + ADP + H(+)</text>
        <dbReference type="Rhea" id="RHEA:17989"/>
        <dbReference type="Rhea" id="RHEA-COMP:9863"/>
        <dbReference type="Rhea" id="RHEA-COMP:11604"/>
        <dbReference type="ChEBI" id="CHEBI:15378"/>
        <dbReference type="ChEBI" id="CHEBI:29999"/>
        <dbReference type="ChEBI" id="CHEBI:30616"/>
        <dbReference type="ChEBI" id="CHEBI:83421"/>
        <dbReference type="ChEBI" id="CHEBI:456216"/>
        <dbReference type="EC" id="2.7.11.1"/>
    </reaction>
</comment>
<keyword evidence="4" id="KW-0479">Metal-binding</keyword>
<evidence type="ECO:0000256" key="8">
    <source>
        <dbReference type="ARBA" id="ARBA00022837"/>
    </source>
</evidence>
<dbReference type="Gene3D" id="1.10.510.10">
    <property type="entry name" value="Transferase(Phosphotransferase) domain 1"/>
    <property type="match status" value="1"/>
</dbReference>
<feature type="domain" description="EF-hand" evidence="17">
    <location>
        <begin position="299"/>
        <end position="334"/>
    </location>
</feature>
<dbReference type="PROSITE" id="PS50011">
    <property type="entry name" value="PROTEIN_KINASE_DOM"/>
    <property type="match status" value="1"/>
</dbReference>
<evidence type="ECO:0000256" key="6">
    <source>
        <dbReference type="ARBA" id="ARBA00022741"/>
    </source>
</evidence>
<evidence type="ECO:0000259" key="17">
    <source>
        <dbReference type="PROSITE" id="PS50222"/>
    </source>
</evidence>
<organism evidence="18 19">
    <name type="scientific">Zingiber officinale</name>
    <name type="common">Ginger</name>
    <name type="synonym">Amomum zingiber</name>
    <dbReference type="NCBI Taxonomy" id="94328"/>
    <lineage>
        <taxon>Eukaryota</taxon>
        <taxon>Viridiplantae</taxon>
        <taxon>Streptophyta</taxon>
        <taxon>Embryophyta</taxon>
        <taxon>Tracheophyta</taxon>
        <taxon>Spermatophyta</taxon>
        <taxon>Magnoliopsida</taxon>
        <taxon>Liliopsida</taxon>
        <taxon>Zingiberales</taxon>
        <taxon>Zingiberaceae</taxon>
        <taxon>Zingiber</taxon>
    </lineage>
</organism>
<dbReference type="SUPFAM" id="SSF56112">
    <property type="entry name" value="Protein kinase-like (PK-like)"/>
    <property type="match status" value="1"/>
</dbReference>
<feature type="region of interest" description="Disordered" evidence="15">
    <location>
        <begin position="1"/>
        <end position="24"/>
    </location>
</feature>
<name>A0A8J5GLQ4_ZINOF</name>
<evidence type="ECO:0000256" key="13">
    <source>
        <dbReference type="PROSITE-ProRule" id="PRU10141"/>
    </source>
</evidence>
<dbReference type="Gene3D" id="1.10.238.10">
    <property type="entry name" value="EF-hand"/>
    <property type="match status" value="2"/>
</dbReference>
<keyword evidence="19" id="KW-1185">Reference proteome</keyword>
<keyword evidence="5" id="KW-0677">Repeat</keyword>
<dbReference type="FunFam" id="1.10.238.10:FF:000086">
    <property type="entry name" value="calcium-dependent protein kinase SK5"/>
    <property type="match status" value="1"/>
</dbReference>
<evidence type="ECO:0000256" key="11">
    <source>
        <dbReference type="ARBA" id="ARBA00047899"/>
    </source>
</evidence>
<evidence type="ECO:0000256" key="9">
    <source>
        <dbReference type="ARBA" id="ARBA00022840"/>
    </source>
</evidence>
<keyword evidence="8" id="KW-0106">Calcium</keyword>
<keyword evidence="7" id="KW-0418">Kinase</keyword>
<evidence type="ECO:0000256" key="7">
    <source>
        <dbReference type="ARBA" id="ARBA00022777"/>
    </source>
</evidence>
<evidence type="ECO:0000256" key="1">
    <source>
        <dbReference type="ARBA" id="ARBA00012513"/>
    </source>
</evidence>
<dbReference type="GO" id="GO:0005509">
    <property type="term" value="F:calcium ion binding"/>
    <property type="evidence" value="ECO:0007669"/>
    <property type="project" value="InterPro"/>
</dbReference>
<dbReference type="InterPro" id="IPR011009">
    <property type="entry name" value="Kinase-like_dom_sf"/>
</dbReference>
<evidence type="ECO:0000259" key="16">
    <source>
        <dbReference type="PROSITE" id="PS50011"/>
    </source>
</evidence>
<sequence length="468" mass="52298">MDQSSGQPPHGSSKPSSVLPRKTPNVKAHYRIGKKLGQGQFGTTYLCVDAATGREYACKSIPKRKLLCREDYEDVWREIQIMHHLSEHPNVVRIKGTYEDPVFVHLVMELCAGGELFDRIIQRGHYSERKAAQLIKTIAGVVEACHSLGVMHRDLKPENFLFASTDEDAALKATDFGLSVFYKPGDTFSDVVGSPYYVAPEVLRKYYGPEADVWSAGVILYILLSGVPPFWAVMFSFCLPSETEAGIFKEILQGHIDFESEPWPCISDSAKDLIRNMLNKNPKKRFTAHQVIAESLSEEEIGGLKELFNMIDTDNSGTITFDELKDGLRRVGSELMESEIQALMNAADIDNSGTIDYGEFLAATLHVNKLERDENLVSAFSFFDKDGSGYISVDELSQACREFGLDDVHLDDMIKEIDQNNVCAGLDGQIDYSEFAAMMRKGNGEIGRRTMRNSLRINLGDAFKISEQ</sequence>
<comment type="similarity">
    <text evidence="10">Belongs to the protein kinase superfamily. Ser/Thr protein kinase family. CDPK subfamily.</text>
</comment>
<dbReference type="FunFam" id="3.30.200.20:FF:000004">
    <property type="entry name" value="Calcium-dependent protein kinase 1"/>
    <property type="match status" value="1"/>
</dbReference>
<dbReference type="InterPro" id="IPR017441">
    <property type="entry name" value="Protein_kinase_ATP_BS"/>
</dbReference>
<keyword evidence="2 14" id="KW-0723">Serine/threonine-protein kinase</keyword>
<evidence type="ECO:0000256" key="5">
    <source>
        <dbReference type="ARBA" id="ARBA00022737"/>
    </source>
</evidence>
<dbReference type="AlphaFoldDB" id="A0A8J5GLQ4"/>
<dbReference type="GO" id="GO:0004674">
    <property type="term" value="F:protein serine/threonine kinase activity"/>
    <property type="evidence" value="ECO:0007669"/>
    <property type="project" value="UniProtKB-KW"/>
</dbReference>
<dbReference type="EC" id="2.7.11.1" evidence="1"/>
<comment type="catalytic activity">
    <reaction evidence="11">
        <text>L-threonyl-[protein] + ATP = O-phospho-L-threonyl-[protein] + ADP + H(+)</text>
        <dbReference type="Rhea" id="RHEA:46608"/>
        <dbReference type="Rhea" id="RHEA-COMP:11060"/>
        <dbReference type="Rhea" id="RHEA-COMP:11605"/>
        <dbReference type="ChEBI" id="CHEBI:15378"/>
        <dbReference type="ChEBI" id="CHEBI:30013"/>
        <dbReference type="ChEBI" id="CHEBI:30616"/>
        <dbReference type="ChEBI" id="CHEBI:61977"/>
        <dbReference type="ChEBI" id="CHEBI:456216"/>
        <dbReference type="EC" id="2.7.11.1"/>
    </reaction>
</comment>
<dbReference type="Pfam" id="PF13499">
    <property type="entry name" value="EF-hand_7"/>
    <property type="match status" value="2"/>
</dbReference>
<feature type="binding site" evidence="13">
    <location>
        <position position="59"/>
    </location>
    <ligand>
        <name>ATP</name>
        <dbReference type="ChEBI" id="CHEBI:30616"/>
    </ligand>
</feature>
<dbReference type="InterPro" id="IPR008271">
    <property type="entry name" value="Ser/Thr_kinase_AS"/>
</dbReference>
<keyword evidence="3" id="KW-0808">Transferase</keyword>
<evidence type="ECO:0000256" key="4">
    <source>
        <dbReference type="ARBA" id="ARBA00022723"/>
    </source>
</evidence>
<dbReference type="InterPro" id="IPR000719">
    <property type="entry name" value="Prot_kinase_dom"/>
</dbReference>
<evidence type="ECO:0000256" key="10">
    <source>
        <dbReference type="ARBA" id="ARBA00024334"/>
    </source>
</evidence>
<dbReference type="PROSITE" id="PS00018">
    <property type="entry name" value="EF_HAND_1"/>
    <property type="match status" value="3"/>
</dbReference>
<dbReference type="CDD" id="cd00051">
    <property type="entry name" value="EFh"/>
    <property type="match status" value="2"/>
</dbReference>